<name>A0A7Z8CZY4_CARDV</name>
<dbReference type="Proteomes" id="UP000297938">
    <property type="component" value="Unassembled WGS sequence"/>
</dbReference>
<reference evidence="1 2" key="1">
    <citation type="journal article" date="2018" name="Int. J. Food Microbiol.">
        <title>Growth of Carnobacterium spp. isolated from chilled vacuum-packaged meat under relevant acidic conditions.</title>
        <authorList>
            <person name="Zhang P."/>
            <person name="Badoni M."/>
            <person name="Ganzle M."/>
            <person name="Yang X."/>
        </authorList>
    </citation>
    <scope>NUCLEOTIDE SEQUENCE [LARGE SCALE GENOMIC DNA]</scope>
    <source>
        <strain evidence="1 2">B2</strain>
    </source>
</reference>
<organism evidence="1 2">
    <name type="scientific">Carnobacterium divergens</name>
    <name type="common">Lactobacillus divergens</name>
    <dbReference type="NCBI Taxonomy" id="2748"/>
    <lineage>
        <taxon>Bacteria</taxon>
        <taxon>Bacillati</taxon>
        <taxon>Bacillota</taxon>
        <taxon>Bacilli</taxon>
        <taxon>Lactobacillales</taxon>
        <taxon>Carnobacteriaceae</taxon>
        <taxon>Carnobacterium</taxon>
    </lineage>
</organism>
<protein>
    <submittedName>
        <fullName evidence="1">Uncharacterized protein</fullName>
    </submittedName>
</protein>
<comment type="caution">
    <text evidence="1">The sequence shown here is derived from an EMBL/GenBank/DDBJ whole genome shotgun (WGS) entry which is preliminary data.</text>
</comment>
<evidence type="ECO:0000313" key="2">
    <source>
        <dbReference type="Proteomes" id="UP000297938"/>
    </source>
</evidence>
<sequence>MGSIAVVLMLRKNNYWVKPASQALQESKQVFSQEANNPNYVNGSNSFPEEFYNYSDVYRLWRLINEGRAETLKEAYSLLEQQYFYEDQMSIQEEIKCLQQDIASAAKVSTVATTLTAVNTARIYSKMK</sequence>
<evidence type="ECO:0000313" key="1">
    <source>
        <dbReference type="EMBL" id="TFJ28669.1"/>
    </source>
</evidence>
<dbReference type="AlphaFoldDB" id="A0A7Z8CZY4"/>
<dbReference type="EMBL" id="NRPP01000007">
    <property type="protein sequence ID" value="TFJ28669.1"/>
    <property type="molecule type" value="Genomic_DNA"/>
</dbReference>
<dbReference type="RefSeq" id="WP_135025747.1">
    <property type="nucleotide sequence ID" value="NZ_JBFUWL010000003.1"/>
</dbReference>
<accession>A0A7Z8CZY4</accession>
<proteinExistence type="predicted"/>
<gene>
    <name evidence="1" type="ORF">CKN69_03830</name>
</gene>